<dbReference type="InterPro" id="IPR052707">
    <property type="entry name" value="OsmC_Ohr_Peroxiredoxin"/>
</dbReference>
<dbReference type="InterPro" id="IPR036102">
    <property type="entry name" value="OsmC/Ohrsf"/>
</dbReference>
<evidence type="ECO:0000256" key="1">
    <source>
        <dbReference type="SAM" id="MobiDB-lite"/>
    </source>
</evidence>
<dbReference type="PANTHER" id="PTHR42830">
    <property type="entry name" value="OSMOTICALLY INDUCIBLE FAMILY PROTEIN"/>
    <property type="match status" value="1"/>
</dbReference>
<dbReference type="Proteomes" id="UP000229498">
    <property type="component" value="Unassembled WGS sequence"/>
</dbReference>
<evidence type="ECO:0000313" key="2">
    <source>
        <dbReference type="EMBL" id="PJK27563.1"/>
    </source>
</evidence>
<protein>
    <submittedName>
        <fullName evidence="2">Peroxiredoxin</fullName>
    </submittedName>
</protein>
<dbReference type="EMBL" id="PHIG01000063">
    <property type="protein sequence ID" value="PJK27563.1"/>
    <property type="molecule type" value="Genomic_DNA"/>
</dbReference>
<gene>
    <name evidence="2" type="ORF">CVT23_21880</name>
</gene>
<dbReference type="OrthoDB" id="9795405at2"/>
<sequence length="179" mass="19389">MSASTARRPGAKAASPSGGVDPLSANGRHDYRIELRWTGAAGGFRSYEDFDRTHRIAAPGKPSLTTSSDPAFLGVPELWNPEDMLVAALSSCHMLSYLACCARARIEVLDYSDEARGTMVEDGKGGGRFTEVVLEPRVVIADAVRLDHARRLHGTAHRVCFIANSVNFDVIHNPEVVAR</sequence>
<dbReference type="AlphaFoldDB" id="A0A2M9FVU3"/>
<organism evidence="2 3">
    <name type="scientific">Minwuia thermotolerans</name>
    <dbReference type="NCBI Taxonomy" id="2056226"/>
    <lineage>
        <taxon>Bacteria</taxon>
        <taxon>Pseudomonadati</taxon>
        <taxon>Pseudomonadota</taxon>
        <taxon>Alphaproteobacteria</taxon>
        <taxon>Minwuiales</taxon>
        <taxon>Minwuiaceae</taxon>
        <taxon>Minwuia</taxon>
    </lineage>
</organism>
<reference evidence="2 3" key="1">
    <citation type="submission" date="2017-11" db="EMBL/GenBank/DDBJ databases">
        <title>Draft genome sequence of Rhizobiales bacterium SY3-13.</title>
        <authorList>
            <person name="Sun C."/>
        </authorList>
    </citation>
    <scope>NUCLEOTIDE SEQUENCE [LARGE SCALE GENOMIC DNA]</scope>
    <source>
        <strain evidence="2 3">SY3-13</strain>
    </source>
</reference>
<dbReference type="Pfam" id="PF02566">
    <property type="entry name" value="OsmC"/>
    <property type="match status" value="1"/>
</dbReference>
<proteinExistence type="predicted"/>
<dbReference type="InterPro" id="IPR015946">
    <property type="entry name" value="KH_dom-like_a/b"/>
</dbReference>
<accession>A0A2M9FVU3</accession>
<feature type="region of interest" description="Disordered" evidence="1">
    <location>
        <begin position="1"/>
        <end position="25"/>
    </location>
</feature>
<comment type="caution">
    <text evidence="2">The sequence shown here is derived from an EMBL/GenBank/DDBJ whole genome shotgun (WGS) entry which is preliminary data.</text>
</comment>
<keyword evidence="3" id="KW-1185">Reference proteome</keyword>
<name>A0A2M9FVU3_9PROT</name>
<dbReference type="SUPFAM" id="SSF82784">
    <property type="entry name" value="OsmC-like"/>
    <property type="match status" value="1"/>
</dbReference>
<dbReference type="Gene3D" id="3.30.300.20">
    <property type="match status" value="1"/>
</dbReference>
<dbReference type="PANTHER" id="PTHR42830:SF2">
    <property type="entry name" value="OSMC_OHR FAMILY PROTEIN"/>
    <property type="match status" value="1"/>
</dbReference>
<evidence type="ECO:0000313" key="3">
    <source>
        <dbReference type="Proteomes" id="UP000229498"/>
    </source>
</evidence>
<dbReference type="InterPro" id="IPR003718">
    <property type="entry name" value="OsmC/Ohr_fam"/>
</dbReference>